<sequence length="130" mass="15074">MTPGPTTHAVSHAHDIASTFYLFITPTIEKIILEMTNLDGFSKIWRQLEEDGRDIGLLILAASLWDAESGRAIFHATMPLKIFHTYSRMIRFDDRESRPARRATDKLAAIREVWDKWAERLPYLYNKGLR</sequence>
<evidence type="ECO:0000259" key="1">
    <source>
        <dbReference type="Pfam" id="PF13843"/>
    </source>
</evidence>
<dbReference type="InterPro" id="IPR029526">
    <property type="entry name" value="PGBD"/>
</dbReference>
<accession>A0AA47M6F8</accession>
<dbReference type="AlphaFoldDB" id="A0AA47M6F8"/>
<dbReference type="PANTHER" id="PTHR46599:SF6">
    <property type="entry name" value="DUAL SPECIFICITY PHOSPHATASE 26"/>
    <property type="match status" value="1"/>
</dbReference>
<feature type="domain" description="PiggyBac transposable element-derived protein" evidence="1">
    <location>
        <begin position="55"/>
        <end position="126"/>
    </location>
</feature>
<dbReference type="EMBL" id="JAOPHQ010005710">
    <property type="protein sequence ID" value="KAK0134389.1"/>
    <property type="molecule type" value="Genomic_DNA"/>
</dbReference>
<proteinExistence type="predicted"/>
<name>A0AA47M6F8_MERPO</name>
<dbReference type="Pfam" id="PF13843">
    <property type="entry name" value="DDE_Tnp_1_7"/>
    <property type="match status" value="1"/>
</dbReference>
<reference evidence="2" key="1">
    <citation type="journal article" date="2023" name="Front. Mar. Sci.">
        <title>A new Merluccius polli reference genome to investigate the effects of global change in West African waters.</title>
        <authorList>
            <person name="Mateo J.L."/>
            <person name="Blanco-Fernandez C."/>
            <person name="Garcia-Vazquez E."/>
            <person name="Machado-Schiaffino G."/>
        </authorList>
    </citation>
    <scope>NUCLEOTIDE SEQUENCE</scope>
    <source>
        <strain evidence="2">C29</strain>
        <tissue evidence="2">Fin</tissue>
    </source>
</reference>
<protein>
    <recommendedName>
        <fullName evidence="1">PiggyBac transposable element-derived protein domain-containing protein</fullName>
    </recommendedName>
</protein>
<gene>
    <name evidence="2" type="ORF">N1851_030046</name>
</gene>
<dbReference type="Proteomes" id="UP001174136">
    <property type="component" value="Unassembled WGS sequence"/>
</dbReference>
<evidence type="ECO:0000313" key="2">
    <source>
        <dbReference type="EMBL" id="KAK0134389.1"/>
    </source>
</evidence>
<keyword evidence="3" id="KW-1185">Reference proteome</keyword>
<dbReference type="PANTHER" id="PTHR46599">
    <property type="entry name" value="PIGGYBAC TRANSPOSABLE ELEMENT-DERIVED PROTEIN 4"/>
    <property type="match status" value="1"/>
</dbReference>
<comment type="caution">
    <text evidence="2">The sequence shown here is derived from an EMBL/GenBank/DDBJ whole genome shotgun (WGS) entry which is preliminary data.</text>
</comment>
<evidence type="ECO:0000313" key="3">
    <source>
        <dbReference type="Proteomes" id="UP001174136"/>
    </source>
</evidence>
<organism evidence="2 3">
    <name type="scientific">Merluccius polli</name>
    <name type="common">Benguela hake</name>
    <name type="synonym">Merluccius cadenati</name>
    <dbReference type="NCBI Taxonomy" id="89951"/>
    <lineage>
        <taxon>Eukaryota</taxon>
        <taxon>Metazoa</taxon>
        <taxon>Chordata</taxon>
        <taxon>Craniata</taxon>
        <taxon>Vertebrata</taxon>
        <taxon>Euteleostomi</taxon>
        <taxon>Actinopterygii</taxon>
        <taxon>Neopterygii</taxon>
        <taxon>Teleostei</taxon>
        <taxon>Neoteleostei</taxon>
        <taxon>Acanthomorphata</taxon>
        <taxon>Zeiogadaria</taxon>
        <taxon>Gadariae</taxon>
        <taxon>Gadiformes</taxon>
        <taxon>Gadoidei</taxon>
        <taxon>Merlucciidae</taxon>
        <taxon>Merluccius</taxon>
    </lineage>
</organism>